<sequence length="457" mass="52161">MQNSLFSDFPGVPEKQWKQKIQVELDGADYNETLLTRTPEDINIKPFYCATNGKEPQISVNPKWNICEKIYVTQEAGANAKALRNIQKGTGSLHFILPDNTTDFSALFKDFPFKSIKLHLEPQFLSASYVRDIIAFFSDKEAKLHLHIDIIGHLAQTGNWYNSLKDDMKAFEEIHTLASSCPQIITNVAINTSLYQNAGANMVQQLAYAMAHANEYLNILDGKAFKPCFLTSVGSNYFFEIAKLKALRLLWGTVAEAYNNHHEAHVYCIPTKRNKTLYDYNVNMLRTTTEYMSAIIGGSNTICTLLYDAIYHKNNEFAGRIARNQLLILKHESYFDKVRNPSDGSYYMESITDEMAEKALTLFKQIESGGGFLQQLKDHVIQKKIKENALKEQQAFDAGQKILVGTNKYQNEEDQMQDQLELYPFVKTEVRKTLIAPIIEQRIAETSEQQRLKTESK</sequence>
<accession>A0ABT6FNJ8</accession>
<dbReference type="RefSeq" id="WP_277898596.1">
    <property type="nucleotide sequence ID" value="NZ_JAPMUA010000001.1"/>
</dbReference>
<gene>
    <name evidence="2" type="ORF">OSR52_03080</name>
</gene>
<feature type="domain" description="Methylmalonyl-CoA mutase alpha/beta chain catalytic" evidence="1">
    <location>
        <begin position="103"/>
        <end position="441"/>
    </location>
</feature>
<comment type="caution">
    <text evidence="2">The sequence shown here is derived from an EMBL/GenBank/DDBJ whole genome shotgun (WGS) entry which is preliminary data.</text>
</comment>
<dbReference type="CDD" id="cd03677">
    <property type="entry name" value="MM_CoA_mutase_beta"/>
    <property type="match status" value="1"/>
</dbReference>
<dbReference type="Proteomes" id="UP001153642">
    <property type="component" value="Unassembled WGS sequence"/>
</dbReference>
<name>A0ABT6FNJ8_9FLAO</name>
<evidence type="ECO:0000313" key="3">
    <source>
        <dbReference type="Proteomes" id="UP001153642"/>
    </source>
</evidence>
<dbReference type="PANTHER" id="PTHR48101">
    <property type="entry name" value="METHYLMALONYL-COA MUTASE, MITOCHONDRIAL-RELATED"/>
    <property type="match status" value="1"/>
</dbReference>
<evidence type="ECO:0000313" key="2">
    <source>
        <dbReference type="EMBL" id="MDG3584839.1"/>
    </source>
</evidence>
<dbReference type="EMBL" id="JAPMUA010000001">
    <property type="protein sequence ID" value="MDG3584839.1"/>
    <property type="molecule type" value="Genomic_DNA"/>
</dbReference>
<dbReference type="InterPro" id="IPR016176">
    <property type="entry name" value="Cbl-dep_enz_cat"/>
</dbReference>
<evidence type="ECO:0000259" key="1">
    <source>
        <dbReference type="Pfam" id="PF01642"/>
    </source>
</evidence>
<dbReference type="PANTHER" id="PTHR48101:SF1">
    <property type="entry name" value="METHYLMALONYL-COA MUTASE, LARGE SUBUNIT"/>
    <property type="match status" value="1"/>
</dbReference>
<dbReference type="Gene3D" id="3.20.20.240">
    <property type="entry name" value="Methylmalonyl-CoA mutase"/>
    <property type="match status" value="1"/>
</dbReference>
<proteinExistence type="predicted"/>
<keyword evidence="3" id="KW-1185">Reference proteome</keyword>
<reference evidence="2" key="1">
    <citation type="submission" date="2022-11" db="EMBL/GenBank/DDBJ databases">
        <title>High-quality draft genome sequence of Galbibacter sp. strain CMA-7.</title>
        <authorList>
            <person name="Wei L."/>
            <person name="Dong C."/>
            <person name="Shao Z."/>
        </authorList>
    </citation>
    <scope>NUCLEOTIDE SEQUENCE</scope>
    <source>
        <strain evidence="2">CMA-7</strain>
    </source>
</reference>
<protein>
    <submittedName>
        <fullName evidence="2">Methylmalonyl-CoA mutase subunit beta</fullName>
    </submittedName>
</protein>
<organism evidence="2 3">
    <name type="scientific">Galbibacter pacificus</name>
    <dbReference type="NCBI Taxonomy" id="2996052"/>
    <lineage>
        <taxon>Bacteria</taxon>
        <taxon>Pseudomonadati</taxon>
        <taxon>Bacteroidota</taxon>
        <taxon>Flavobacteriia</taxon>
        <taxon>Flavobacteriales</taxon>
        <taxon>Flavobacteriaceae</taxon>
        <taxon>Galbibacter</taxon>
    </lineage>
</organism>
<dbReference type="InterPro" id="IPR006099">
    <property type="entry name" value="MeMalonylCoA_mutase_a/b_cat"/>
</dbReference>
<dbReference type="SUPFAM" id="SSF51703">
    <property type="entry name" value="Cobalamin (vitamin B12)-dependent enzymes"/>
    <property type="match status" value="1"/>
</dbReference>
<dbReference type="Pfam" id="PF01642">
    <property type="entry name" value="MM_CoA_mutase"/>
    <property type="match status" value="1"/>
</dbReference>